<gene>
    <name evidence="1" type="ORF">L485_16280</name>
</gene>
<dbReference type="AlphaFoldDB" id="T0GGC0"/>
<protein>
    <submittedName>
        <fullName evidence="1">Uncharacterized protein</fullName>
    </submittedName>
</protein>
<accession>T0GGC0</accession>
<sequence>MPTFNPRLFTKADRLKNISVANLVALFNPWSEYLAGRGVELIDDEDEFPFDRLSSVLMTPTDETPTELVDALYFIHESASDLRIEDLLNMARTNGLDLAHSDDATPADVAVQIWLLRPDLLRDSHNRAVVFNQKKFEYFSGRTAEPQPFPEVSEGQTLEIQATFDEWFSSKRKGRGTRFLTFRRDHRVWMLVRHGLPMRREGKHQDSGETATELYRPQQHDVLVYDENSGEIGVHTSTKGETDLYLHTLGFVLFNDPDHFGKGAKYNFDPLLNHGPDALACDDIEGIDRVVLVEVQKYWGGFAEREIRKADDIFAAFADKWPERLRSGKITSVGFKVRFANSSKDRSVTIRLPNIARYDRDDDSDLIEQWLAARGFCSAGDE</sequence>
<reference evidence="1 2" key="1">
    <citation type="journal article" date="2013" name="Genome Announc.">
        <title>Draft Genome Sequence of a Hexachlorocyclohexane-Degrading Bacterium, Sphingobium baderi Strain LL03T.</title>
        <authorList>
            <person name="Kaur J."/>
            <person name="Verma H."/>
            <person name="Tripathi C."/>
            <person name="Khurana J.P."/>
            <person name="Lal R."/>
        </authorList>
    </citation>
    <scope>NUCLEOTIDE SEQUENCE [LARGE SCALE GENOMIC DNA]</scope>
    <source>
        <strain evidence="1 2">LL03</strain>
    </source>
</reference>
<keyword evidence="2" id="KW-1185">Reference proteome</keyword>
<dbReference type="EMBL" id="ATIB01000079">
    <property type="protein sequence ID" value="EQA99107.1"/>
    <property type="molecule type" value="Genomic_DNA"/>
</dbReference>
<dbReference type="OrthoDB" id="232875at2"/>
<organism evidence="1 2">
    <name type="scientific">Sphingobium baderi LL03</name>
    <dbReference type="NCBI Taxonomy" id="1114964"/>
    <lineage>
        <taxon>Bacteria</taxon>
        <taxon>Pseudomonadati</taxon>
        <taxon>Pseudomonadota</taxon>
        <taxon>Alphaproteobacteria</taxon>
        <taxon>Sphingomonadales</taxon>
        <taxon>Sphingomonadaceae</taxon>
        <taxon>Sphingobium</taxon>
    </lineage>
</organism>
<dbReference type="RefSeq" id="WP_021245840.1">
    <property type="nucleotide sequence ID" value="NZ_ATIB01000079.1"/>
</dbReference>
<name>T0GGC0_9SPHN</name>
<comment type="caution">
    <text evidence="1">The sequence shown here is derived from an EMBL/GenBank/DDBJ whole genome shotgun (WGS) entry which is preliminary data.</text>
</comment>
<dbReference type="Proteomes" id="UP000015524">
    <property type="component" value="Unassembled WGS sequence"/>
</dbReference>
<dbReference type="eggNOG" id="ENOG502Z7R6">
    <property type="taxonomic scope" value="Bacteria"/>
</dbReference>
<dbReference type="PATRIC" id="fig|1114964.3.peg.3183"/>
<proteinExistence type="predicted"/>
<evidence type="ECO:0000313" key="1">
    <source>
        <dbReference type="EMBL" id="EQA99107.1"/>
    </source>
</evidence>
<evidence type="ECO:0000313" key="2">
    <source>
        <dbReference type="Proteomes" id="UP000015524"/>
    </source>
</evidence>